<feature type="transmembrane region" description="Helical" evidence="5">
    <location>
        <begin position="207"/>
        <end position="225"/>
    </location>
</feature>
<feature type="transmembrane region" description="Helical" evidence="5">
    <location>
        <begin position="33"/>
        <end position="50"/>
    </location>
</feature>
<reference evidence="6 7" key="1">
    <citation type="submission" date="2019-10" db="EMBL/GenBank/DDBJ databases">
        <title>Genome diversity of Sutterella seckii.</title>
        <authorList>
            <person name="Chaplin A.V."/>
            <person name="Sokolova S.R."/>
            <person name="Mosin K.A."/>
            <person name="Ivanova E.L."/>
            <person name="Kochetkova T.O."/>
            <person name="Goltsov A.Y."/>
            <person name="Trofimov D.Y."/>
            <person name="Efimov B.A."/>
        </authorList>
    </citation>
    <scope>NUCLEOTIDE SEQUENCE [LARGE SCALE GENOMIC DNA]</scope>
    <source>
        <strain evidence="6 7">ASD3426</strain>
    </source>
</reference>
<evidence type="ECO:0000256" key="5">
    <source>
        <dbReference type="SAM" id="Phobius"/>
    </source>
</evidence>
<evidence type="ECO:0000256" key="4">
    <source>
        <dbReference type="ARBA" id="ARBA00023136"/>
    </source>
</evidence>
<keyword evidence="4 5" id="KW-0472">Membrane</keyword>
<evidence type="ECO:0000313" key="7">
    <source>
        <dbReference type="Proteomes" id="UP000469462"/>
    </source>
</evidence>
<dbReference type="SUPFAM" id="SSF103481">
    <property type="entry name" value="Multidrug resistance efflux transporter EmrE"/>
    <property type="match status" value="1"/>
</dbReference>
<dbReference type="RefSeq" id="WP_139687415.1">
    <property type="nucleotide sequence ID" value="NZ_WEHW01000022.1"/>
</dbReference>
<feature type="transmembrane region" description="Helical" evidence="5">
    <location>
        <begin position="114"/>
        <end position="134"/>
    </location>
</feature>
<feature type="transmembrane region" description="Helical" evidence="5">
    <location>
        <begin position="88"/>
        <end position="107"/>
    </location>
</feature>
<dbReference type="PANTHER" id="PTHR22911:SF6">
    <property type="entry name" value="SOLUTE CARRIER FAMILY 35 MEMBER G1"/>
    <property type="match status" value="1"/>
</dbReference>
<comment type="subcellular location">
    <subcellularLocation>
        <location evidence="1">Membrane</location>
        <topology evidence="1">Multi-pass membrane protein</topology>
    </subcellularLocation>
</comment>
<keyword evidence="2 5" id="KW-0812">Transmembrane</keyword>
<feature type="transmembrane region" description="Helical" evidence="5">
    <location>
        <begin position="178"/>
        <end position="195"/>
    </location>
</feature>
<feature type="transmembrane region" description="Helical" evidence="5">
    <location>
        <begin position="260"/>
        <end position="279"/>
    </location>
</feature>
<proteinExistence type="predicted"/>
<accession>A0AAI9SBS7</accession>
<dbReference type="Proteomes" id="UP000469462">
    <property type="component" value="Unassembled WGS sequence"/>
</dbReference>
<evidence type="ECO:0000256" key="3">
    <source>
        <dbReference type="ARBA" id="ARBA00022989"/>
    </source>
</evidence>
<keyword evidence="3 5" id="KW-1133">Transmembrane helix</keyword>
<feature type="transmembrane region" description="Helical" evidence="5">
    <location>
        <begin position="62"/>
        <end position="82"/>
    </location>
</feature>
<dbReference type="GO" id="GO:0016020">
    <property type="term" value="C:membrane"/>
    <property type="evidence" value="ECO:0007669"/>
    <property type="project" value="UniProtKB-SubCell"/>
</dbReference>
<evidence type="ECO:0000256" key="2">
    <source>
        <dbReference type="ARBA" id="ARBA00022692"/>
    </source>
</evidence>
<gene>
    <name evidence="6" type="ORF">GBM96_07085</name>
</gene>
<evidence type="ECO:0000256" key="1">
    <source>
        <dbReference type="ARBA" id="ARBA00004141"/>
    </source>
</evidence>
<comment type="caution">
    <text evidence="6">The sequence shown here is derived from an EMBL/GenBank/DDBJ whole genome shotgun (WGS) entry which is preliminary data.</text>
</comment>
<protein>
    <submittedName>
        <fullName evidence="6">DMT family transporter</fullName>
    </submittedName>
</protein>
<feature type="transmembrane region" description="Helical" evidence="5">
    <location>
        <begin position="146"/>
        <end position="166"/>
    </location>
</feature>
<sequence>MSSSVLILLSAFFGACETALIRSIGTTHDFLELMTAQYLGVSALCTFWMLKTRTPFLTSCWRLHLTRGCTGLCASVSAIILAQEIPVCAAECMLYTSPFFILLIMWVMKWDRKVSFLTLAAILAVGFGGSILALNPTADGLTLRHLILGGILGLAAACSTLLLRAVGKREEPVVRTTFYLSTFCFLAGVAGGYFYRGEVDGLICTEPKVLLIGLLVLIVQLCRAGGWKYGNWFVNSVFYFSGIPFAALLGLVFFNESLSAEAFIGIVLIIGASAAATMIERRRTQKNTSSAA</sequence>
<name>A0AAI9SBS7_9BURK</name>
<dbReference type="PANTHER" id="PTHR22911">
    <property type="entry name" value="ACYL-MALONYL CONDENSING ENZYME-RELATED"/>
    <property type="match status" value="1"/>
</dbReference>
<feature type="transmembrane region" description="Helical" evidence="5">
    <location>
        <begin position="232"/>
        <end position="254"/>
    </location>
</feature>
<dbReference type="InterPro" id="IPR037185">
    <property type="entry name" value="EmrE-like"/>
</dbReference>
<dbReference type="AlphaFoldDB" id="A0AAI9SBS7"/>
<dbReference type="EMBL" id="WEHW01000022">
    <property type="protein sequence ID" value="KAB7651050.1"/>
    <property type="molecule type" value="Genomic_DNA"/>
</dbReference>
<keyword evidence="7" id="KW-1185">Reference proteome</keyword>
<evidence type="ECO:0000313" key="6">
    <source>
        <dbReference type="EMBL" id="KAB7651050.1"/>
    </source>
</evidence>
<organism evidence="6 7">
    <name type="scientific">Sutterella seckii</name>
    <dbReference type="NCBI Taxonomy" id="1944635"/>
    <lineage>
        <taxon>Bacteria</taxon>
        <taxon>Pseudomonadati</taxon>
        <taxon>Pseudomonadota</taxon>
        <taxon>Betaproteobacteria</taxon>
        <taxon>Burkholderiales</taxon>
        <taxon>Sutterellaceae</taxon>
        <taxon>Sutterella</taxon>
    </lineage>
</organism>